<evidence type="ECO:0000259" key="4">
    <source>
        <dbReference type="Pfam" id="PF00456"/>
    </source>
</evidence>
<dbReference type="PANTHER" id="PTHR47514:SF1">
    <property type="entry name" value="TRANSKETOLASE N-TERMINAL SECTION-RELATED"/>
    <property type="match status" value="1"/>
</dbReference>
<dbReference type="Proteomes" id="UP000004191">
    <property type="component" value="Unassembled WGS sequence"/>
</dbReference>
<dbReference type="EMBL" id="AGEI01000003">
    <property type="protein sequence ID" value="EHR36068.1"/>
    <property type="molecule type" value="Genomic_DNA"/>
</dbReference>
<dbReference type="PATRIC" id="fig|883114.3.peg.165"/>
<dbReference type="GeneID" id="96998187"/>
<dbReference type="InterPro" id="IPR029061">
    <property type="entry name" value="THDP-binding"/>
</dbReference>
<organism evidence="5 6">
    <name type="scientific">Helcococcus kunzii ATCC 51366</name>
    <dbReference type="NCBI Taxonomy" id="883114"/>
    <lineage>
        <taxon>Bacteria</taxon>
        <taxon>Bacillati</taxon>
        <taxon>Bacillota</taxon>
        <taxon>Tissierellia</taxon>
        <taxon>Tissierellales</taxon>
        <taxon>Peptoniphilaceae</taxon>
        <taxon>Helcococcus</taxon>
    </lineage>
</organism>
<reference evidence="5 6" key="1">
    <citation type="submission" date="2012-01" db="EMBL/GenBank/DDBJ databases">
        <title>The Genome Sequence of Helcococcus kunzii ATCC 51366.</title>
        <authorList>
            <consortium name="The Broad Institute Genome Sequencing Platform"/>
            <person name="Earl A."/>
            <person name="Ward D."/>
            <person name="Feldgarden M."/>
            <person name="Gevers D."/>
            <person name="Huys G."/>
            <person name="Young S.K."/>
            <person name="Zeng Q."/>
            <person name="Gargeya S."/>
            <person name="Fitzgerald M."/>
            <person name="Haas B."/>
            <person name="Abouelleil A."/>
            <person name="Alvarado L."/>
            <person name="Arachchi H.M."/>
            <person name="Berlin A."/>
            <person name="Chapman S.B."/>
            <person name="Gearin G."/>
            <person name="Goldberg J."/>
            <person name="Griggs A."/>
            <person name="Gujja S."/>
            <person name="Hansen M."/>
            <person name="Heiman D."/>
            <person name="Howarth C."/>
            <person name="Larimer J."/>
            <person name="Lui A."/>
            <person name="MacDonald P.J.P."/>
            <person name="McCowen C."/>
            <person name="Montmayeur A."/>
            <person name="Murphy C."/>
            <person name="Neiman D."/>
            <person name="Pearson M."/>
            <person name="Priest M."/>
            <person name="Roberts A."/>
            <person name="Saif S."/>
            <person name="Shea T."/>
            <person name="Sisk P."/>
            <person name="Stolte C."/>
            <person name="Sykes S."/>
            <person name="Wortman J."/>
            <person name="Nusbaum C."/>
            <person name="Birren B."/>
        </authorList>
    </citation>
    <scope>NUCLEOTIDE SEQUENCE [LARGE SCALE GENOMIC DNA]</scope>
    <source>
        <strain evidence="5 6">ATCC 51366</strain>
    </source>
</reference>
<accession>H3NL87</accession>
<evidence type="ECO:0000256" key="2">
    <source>
        <dbReference type="ARBA" id="ARBA00007131"/>
    </source>
</evidence>
<evidence type="ECO:0000256" key="3">
    <source>
        <dbReference type="ARBA" id="ARBA00023052"/>
    </source>
</evidence>
<dbReference type="Gene3D" id="3.40.50.970">
    <property type="match status" value="1"/>
</dbReference>
<evidence type="ECO:0000313" key="6">
    <source>
        <dbReference type="Proteomes" id="UP000004191"/>
    </source>
</evidence>
<sequence length="275" mass="31007">MNEVLRLKKKAAELRSLVFDIIYEAKTGHTGSDLSCTDILTVLYYKILKNDPNNPDDENRDRYIQSKGHAAEILWAILADRGYFDKEELKTFSKYKSRLMGHPNNKVEGVEMNTGSLGHGLGLSVGVALAAKIDKKDYKTYTLMGDGELAEGSVWEAAIAASHYKLDNLTAIIDNNGLQITGTTTEVMMTEPLAEKWRAFGWYVLEVNGNDIEELINAFEDNSNVDKPKMIIAHTVKGKGFDKSENQIGWHHRVPNEEEYLEAKKQFKVQEGNYE</sequence>
<dbReference type="OrthoDB" id="8732661at2"/>
<name>H3NL87_9FIRM</name>
<feature type="domain" description="Transketolase N-terminal" evidence="4">
    <location>
        <begin position="10"/>
        <end position="268"/>
    </location>
</feature>
<dbReference type="CDD" id="cd02012">
    <property type="entry name" value="TPP_TK"/>
    <property type="match status" value="1"/>
</dbReference>
<proteinExistence type="inferred from homology"/>
<protein>
    <recommendedName>
        <fullName evidence="4">Transketolase N-terminal domain-containing protein</fullName>
    </recommendedName>
</protein>
<dbReference type="Pfam" id="PF00456">
    <property type="entry name" value="Transketolase_N"/>
    <property type="match status" value="1"/>
</dbReference>
<gene>
    <name evidence="5" type="ORF">HMPREF9709_00164</name>
</gene>
<dbReference type="InterPro" id="IPR005474">
    <property type="entry name" value="Transketolase_N"/>
</dbReference>
<dbReference type="RefSeq" id="WP_005397030.1">
    <property type="nucleotide sequence ID" value="NZ_JH601088.1"/>
</dbReference>
<dbReference type="SUPFAM" id="SSF52518">
    <property type="entry name" value="Thiamin diphosphate-binding fold (THDP-binding)"/>
    <property type="match status" value="1"/>
</dbReference>
<comment type="caution">
    <text evidence="5">The sequence shown here is derived from an EMBL/GenBank/DDBJ whole genome shotgun (WGS) entry which is preliminary data.</text>
</comment>
<comment type="similarity">
    <text evidence="2">Belongs to the transketolase family.</text>
</comment>
<dbReference type="AlphaFoldDB" id="H3NL87"/>
<keyword evidence="3" id="KW-0786">Thiamine pyrophosphate</keyword>
<dbReference type="HOGENOM" id="CLU_009227_4_1_9"/>
<evidence type="ECO:0000313" key="5">
    <source>
        <dbReference type="EMBL" id="EHR36068.1"/>
    </source>
</evidence>
<evidence type="ECO:0000256" key="1">
    <source>
        <dbReference type="ARBA" id="ARBA00001964"/>
    </source>
</evidence>
<dbReference type="eggNOG" id="COG3959">
    <property type="taxonomic scope" value="Bacteria"/>
</dbReference>
<comment type="cofactor">
    <cofactor evidence="1">
        <name>thiamine diphosphate</name>
        <dbReference type="ChEBI" id="CHEBI:58937"/>
    </cofactor>
</comment>
<keyword evidence="6" id="KW-1185">Reference proteome</keyword>
<dbReference type="STRING" id="883114.HMPREF9709_00164"/>
<dbReference type="PANTHER" id="PTHR47514">
    <property type="entry name" value="TRANSKETOLASE N-TERMINAL SECTION-RELATED"/>
    <property type="match status" value="1"/>
</dbReference>